<comment type="caution">
    <text evidence="11">The sequence shown here is derived from an EMBL/GenBank/DDBJ whole genome shotgun (WGS) entry which is preliminary data.</text>
</comment>
<dbReference type="PANTHER" id="PTHR35011">
    <property type="entry name" value="2,3-DIKETO-L-GULONATE TRAP TRANSPORTER SMALL PERMEASE PROTEIN YIAM"/>
    <property type="match status" value="1"/>
</dbReference>
<evidence type="ECO:0000256" key="6">
    <source>
        <dbReference type="ARBA" id="ARBA00022989"/>
    </source>
</evidence>
<accession>A0ABQ1R9T1</accession>
<sequence length="195" mass="21417">MTTNPPDDADQGAPDRPTRWHGPLAVMNRVRKGVDLLLGWLCIIVFVALVAIVAWQVFTREVLNNTAPWTQEAAQYSFVVLAMIAAAYVFSERGHIAVEILIEKLPLLWRRAAAVVIELIVIFFIVTVFIIGGIAVAQNAWHQSLSSLPLTIGEIYMIMPIAGVLILFYSIVQIIGLIAGVEDPTPDTNDISEAI</sequence>
<evidence type="ECO:0000313" key="11">
    <source>
        <dbReference type="EMBL" id="GGD63205.1"/>
    </source>
</evidence>
<gene>
    <name evidence="11" type="ORF">GCM10007269_03060</name>
</gene>
<evidence type="ECO:0000256" key="3">
    <source>
        <dbReference type="ARBA" id="ARBA00022475"/>
    </source>
</evidence>
<proteinExistence type="inferred from homology"/>
<feature type="domain" description="Tripartite ATP-independent periplasmic transporters DctQ component" evidence="10">
    <location>
        <begin position="49"/>
        <end position="178"/>
    </location>
</feature>
<dbReference type="InterPro" id="IPR007387">
    <property type="entry name" value="TRAP_DctQ"/>
</dbReference>
<keyword evidence="2" id="KW-0813">Transport</keyword>
<evidence type="ECO:0000256" key="4">
    <source>
        <dbReference type="ARBA" id="ARBA00022519"/>
    </source>
</evidence>
<evidence type="ECO:0000256" key="1">
    <source>
        <dbReference type="ARBA" id="ARBA00004429"/>
    </source>
</evidence>
<dbReference type="EMBL" id="BMCM01000001">
    <property type="protein sequence ID" value="GGD63205.1"/>
    <property type="molecule type" value="Genomic_DNA"/>
</dbReference>
<keyword evidence="12" id="KW-1185">Reference proteome</keyword>
<evidence type="ECO:0000256" key="8">
    <source>
        <dbReference type="ARBA" id="ARBA00038436"/>
    </source>
</evidence>
<keyword evidence="5 9" id="KW-0812">Transmembrane</keyword>
<keyword evidence="3" id="KW-1003">Cell membrane</keyword>
<comment type="similarity">
    <text evidence="8">Belongs to the TRAP transporter small permease family.</text>
</comment>
<dbReference type="Pfam" id="PF04290">
    <property type="entry name" value="DctQ"/>
    <property type="match status" value="1"/>
</dbReference>
<evidence type="ECO:0000259" key="10">
    <source>
        <dbReference type="Pfam" id="PF04290"/>
    </source>
</evidence>
<organism evidence="11 12">
    <name type="scientific">Microbacterium murale</name>
    <dbReference type="NCBI Taxonomy" id="1081040"/>
    <lineage>
        <taxon>Bacteria</taxon>
        <taxon>Bacillati</taxon>
        <taxon>Actinomycetota</taxon>
        <taxon>Actinomycetes</taxon>
        <taxon>Micrococcales</taxon>
        <taxon>Microbacteriaceae</taxon>
        <taxon>Microbacterium</taxon>
    </lineage>
</organism>
<reference evidence="12" key="1">
    <citation type="journal article" date="2019" name="Int. J. Syst. Evol. Microbiol.">
        <title>The Global Catalogue of Microorganisms (GCM) 10K type strain sequencing project: providing services to taxonomists for standard genome sequencing and annotation.</title>
        <authorList>
            <consortium name="The Broad Institute Genomics Platform"/>
            <consortium name="The Broad Institute Genome Sequencing Center for Infectious Disease"/>
            <person name="Wu L."/>
            <person name="Ma J."/>
        </authorList>
    </citation>
    <scope>NUCLEOTIDE SEQUENCE [LARGE SCALE GENOMIC DNA]</scope>
    <source>
        <strain evidence="12">CCM 7640</strain>
    </source>
</reference>
<evidence type="ECO:0000256" key="9">
    <source>
        <dbReference type="SAM" id="Phobius"/>
    </source>
</evidence>
<feature type="transmembrane region" description="Helical" evidence="9">
    <location>
        <begin position="73"/>
        <end position="91"/>
    </location>
</feature>
<evidence type="ECO:0000313" key="12">
    <source>
        <dbReference type="Proteomes" id="UP000629365"/>
    </source>
</evidence>
<dbReference type="RefSeq" id="WP_188434770.1">
    <property type="nucleotide sequence ID" value="NZ_BMCM01000001.1"/>
</dbReference>
<dbReference type="PANTHER" id="PTHR35011:SF2">
    <property type="entry name" value="2,3-DIKETO-L-GULONATE TRAP TRANSPORTER SMALL PERMEASE PROTEIN YIAM"/>
    <property type="match status" value="1"/>
</dbReference>
<feature type="transmembrane region" description="Helical" evidence="9">
    <location>
        <begin position="37"/>
        <end position="58"/>
    </location>
</feature>
<evidence type="ECO:0000256" key="5">
    <source>
        <dbReference type="ARBA" id="ARBA00022692"/>
    </source>
</evidence>
<dbReference type="InterPro" id="IPR055348">
    <property type="entry name" value="DctQ"/>
</dbReference>
<dbReference type="Proteomes" id="UP000629365">
    <property type="component" value="Unassembled WGS sequence"/>
</dbReference>
<keyword evidence="4" id="KW-0997">Cell inner membrane</keyword>
<feature type="transmembrane region" description="Helical" evidence="9">
    <location>
        <begin position="155"/>
        <end position="179"/>
    </location>
</feature>
<name>A0ABQ1R9T1_9MICO</name>
<evidence type="ECO:0000256" key="2">
    <source>
        <dbReference type="ARBA" id="ARBA00022448"/>
    </source>
</evidence>
<protein>
    <recommendedName>
        <fullName evidence="10">Tripartite ATP-independent periplasmic transporters DctQ component domain-containing protein</fullName>
    </recommendedName>
</protein>
<comment type="subcellular location">
    <subcellularLocation>
        <location evidence="1">Cell inner membrane</location>
        <topology evidence="1">Multi-pass membrane protein</topology>
    </subcellularLocation>
</comment>
<feature type="transmembrane region" description="Helical" evidence="9">
    <location>
        <begin position="112"/>
        <end position="135"/>
    </location>
</feature>
<keyword evidence="7 9" id="KW-0472">Membrane</keyword>
<keyword evidence="6 9" id="KW-1133">Transmembrane helix</keyword>
<evidence type="ECO:0000256" key="7">
    <source>
        <dbReference type="ARBA" id="ARBA00023136"/>
    </source>
</evidence>